<keyword evidence="1" id="KW-0472">Membrane</keyword>
<dbReference type="AlphaFoldDB" id="A0ABD5WXR1"/>
<comment type="caution">
    <text evidence="2">The sequence shown here is derived from an EMBL/GenBank/DDBJ whole genome shotgun (WGS) entry which is preliminary data.</text>
</comment>
<dbReference type="Proteomes" id="UP001596388">
    <property type="component" value="Unassembled WGS sequence"/>
</dbReference>
<keyword evidence="1" id="KW-0812">Transmembrane</keyword>
<sequence>MRPTVLSVLLALDIVLLVLLAIGFRFVEPGTAAHAISQVSLGVIVLTIIALVVAIRRDVRVFEP</sequence>
<evidence type="ECO:0000256" key="1">
    <source>
        <dbReference type="SAM" id="Phobius"/>
    </source>
</evidence>
<proteinExistence type="predicted"/>
<gene>
    <name evidence="2" type="ORF">ACFQKD_07415</name>
</gene>
<feature type="transmembrane region" description="Helical" evidence="1">
    <location>
        <begin position="35"/>
        <end position="55"/>
    </location>
</feature>
<keyword evidence="3" id="KW-1185">Reference proteome</keyword>
<dbReference type="GeneID" id="79268969"/>
<organism evidence="2 3">
    <name type="scientific">Halobaculum marinum</name>
    <dbReference type="NCBI Taxonomy" id="3031996"/>
    <lineage>
        <taxon>Archaea</taxon>
        <taxon>Methanobacteriati</taxon>
        <taxon>Methanobacteriota</taxon>
        <taxon>Stenosarchaea group</taxon>
        <taxon>Halobacteria</taxon>
        <taxon>Halobacteriales</taxon>
        <taxon>Haloferacaceae</taxon>
        <taxon>Halobaculum</taxon>
    </lineage>
</organism>
<name>A0ABD5WXR1_9EURY</name>
<accession>A0ABD5WXR1</accession>
<evidence type="ECO:0000313" key="2">
    <source>
        <dbReference type="EMBL" id="MFC7097131.1"/>
    </source>
</evidence>
<reference evidence="2 3" key="1">
    <citation type="journal article" date="2019" name="Int. J. Syst. Evol. Microbiol.">
        <title>The Global Catalogue of Microorganisms (GCM) 10K type strain sequencing project: providing services to taxonomists for standard genome sequencing and annotation.</title>
        <authorList>
            <consortium name="The Broad Institute Genomics Platform"/>
            <consortium name="The Broad Institute Genome Sequencing Center for Infectious Disease"/>
            <person name="Wu L."/>
            <person name="Ma J."/>
        </authorList>
    </citation>
    <scope>NUCLEOTIDE SEQUENCE [LARGE SCALE GENOMIC DNA]</scope>
    <source>
        <strain evidence="2 3">DT55</strain>
    </source>
</reference>
<keyword evidence="1" id="KW-1133">Transmembrane helix</keyword>
<dbReference type="EMBL" id="JBHTAG010000002">
    <property type="protein sequence ID" value="MFC7097131.1"/>
    <property type="molecule type" value="Genomic_DNA"/>
</dbReference>
<evidence type="ECO:0000313" key="3">
    <source>
        <dbReference type="Proteomes" id="UP001596388"/>
    </source>
</evidence>
<dbReference type="RefSeq" id="WP_276238394.1">
    <property type="nucleotide sequence ID" value="NZ_CP119989.1"/>
</dbReference>
<protein>
    <submittedName>
        <fullName evidence="2">Uncharacterized protein</fullName>
    </submittedName>
</protein>